<comment type="caution">
    <text evidence="1">The sequence shown here is derived from an EMBL/GenBank/DDBJ whole genome shotgun (WGS) entry which is preliminary data.</text>
</comment>
<reference evidence="1" key="1">
    <citation type="submission" date="2020-05" db="EMBL/GenBank/DDBJ databases">
        <title>Large-scale comparative analyses of tick genomes elucidate their genetic diversity and vector capacities.</title>
        <authorList>
            <person name="Jia N."/>
            <person name="Wang J."/>
            <person name="Shi W."/>
            <person name="Du L."/>
            <person name="Sun Y."/>
            <person name="Zhan W."/>
            <person name="Jiang J."/>
            <person name="Wang Q."/>
            <person name="Zhang B."/>
            <person name="Ji P."/>
            <person name="Sakyi L.B."/>
            <person name="Cui X."/>
            <person name="Yuan T."/>
            <person name="Jiang B."/>
            <person name="Yang W."/>
            <person name="Lam T.T.-Y."/>
            <person name="Chang Q."/>
            <person name="Ding S."/>
            <person name="Wang X."/>
            <person name="Zhu J."/>
            <person name="Ruan X."/>
            <person name="Zhao L."/>
            <person name="Wei J."/>
            <person name="Que T."/>
            <person name="Du C."/>
            <person name="Cheng J."/>
            <person name="Dai P."/>
            <person name="Han X."/>
            <person name="Huang E."/>
            <person name="Gao Y."/>
            <person name="Liu J."/>
            <person name="Shao H."/>
            <person name="Ye R."/>
            <person name="Li L."/>
            <person name="Wei W."/>
            <person name="Wang X."/>
            <person name="Wang C."/>
            <person name="Yang T."/>
            <person name="Huo Q."/>
            <person name="Li W."/>
            <person name="Guo W."/>
            <person name="Chen H."/>
            <person name="Zhou L."/>
            <person name="Ni X."/>
            <person name="Tian J."/>
            <person name="Zhou Y."/>
            <person name="Sheng Y."/>
            <person name="Liu T."/>
            <person name="Pan Y."/>
            <person name="Xia L."/>
            <person name="Li J."/>
            <person name="Zhao F."/>
            <person name="Cao W."/>
        </authorList>
    </citation>
    <scope>NUCLEOTIDE SEQUENCE</scope>
    <source>
        <strain evidence="1">Hyas-2018</strain>
    </source>
</reference>
<gene>
    <name evidence="1" type="ORF">HPB50_025947</name>
</gene>
<accession>A0ACB7S3E2</accession>
<evidence type="ECO:0000313" key="1">
    <source>
        <dbReference type="EMBL" id="KAH6929288.1"/>
    </source>
</evidence>
<organism evidence="1 2">
    <name type="scientific">Hyalomma asiaticum</name>
    <name type="common">Tick</name>
    <dbReference type="NCBI Taxonomy" id="266040"/>
    <lineage>
        <taxon>Eukaryota</taxon>
        <taxon>Metazoa</taxon>
        <taxon>Ecdysozoa</taxon>
        <taxon>Arthropoda</taxon>
        <taxon>Chelicerata</taxon>
        <taxon>Arachnida</taxon>
        <taxon>Acari</taxon>
        <taxon>Parasitiformes</taxon>
        <taxon>Ixodida</taxon>
        <taxon>Ixodoidea</taxon>
        <taxon>Ixodidae</taxon>
        <taxon>Hyalomminae</taxon>
        <taxon>Hyalomma</taxon>
    </lineage>
</organism>
<name>A0ACB7S3E2_HYAAI</name>
<evidence type="ECO:0000313" key="2">
    <source>
        <dbReference type="Proteomes" id="UP000821845"/>
    </source>
</evidence>
<keyword evidence="2" id="KW-1185">Reference proteome</keyword>
<proteinExistence type="predicted"/>
<sequence>MAKKISKYAYFKTVKDAYNLESEQLLRYGYTLSGKAVSPTDIEKQNVKPALQLFSESGPNALRVIGAKHNLKHYEETASFIDVIVRWRKVVYLKG</sequence>
<dbReference type="Proteomes" id="UP000821845">
    <property type="component" value="Chromosome 6"/>
</dbReference>
<dbReference type="EMBL" id="CM023486">
    <property type="protein sequence ID" value="KAH6929288.1"/>
    <property type="molecule type" value="Genomic_DNA"/>
</dbReference>
<protein>
    <submittedName>
        <fullName evidence="1">Uncharacterized protein</fullName>
    </submittedName>
</protein>